<reference evidence="2 3" key="1">
    <citation type="submission" date="2019-10" db="EMBL/GenBank/DDBJ databases">
        <authorList>
            <person name="Palmer J.M."/>
        </authorList>
    </citation>
    <scope>NUCLEOTIDE SEQUENCE [LARGE SCALE GENOMIC DNA]</scope>
    <source>
        <strain evidence="2 3">TWF694</strain>
    </source>
</reference>
<proteinExistence type="predicted"/>
<name>A0AAV9XGG4_9PEZI</name>
<evidence type="ECO:0000256" key="1">
    <source>
        <dbReference type="SAM" id="MobiDB-lite"/>
    </source>
</evidence>
<gene>
    <name evidence="2" type="ORF">TWF694_008360</name>
</gene>
<dbReference type="EMBL" id="JAVHJO010000004">
    <property type="protein sequence ID" value="KAK6540979.1"/>
    <property type="molecule type" value="Genomic_DNA"/>
</dbReference>
<sequence>MEQDPHILILVHNTATTNTRADAQYREQALAHLQFVGTRVEVDTRDTSKENGGNIEENYLPQKRPLGFYSSDDEEDEERRKRASLGEGPVVQVESSPVYIPMSSFKGLSGTPLAYSLSPAIKSTAPELSTFICDPSLGAGGQSQNFPSQHAFTLEPVTPQTARPSISRVSETVLQPVYQRSPFDLHKTPEVPNVSVIPETVLRPAGVSDSVMSGYSSPIEYDSSQLEIPDSQPTPPRKKTTASSSARTVESDPTEDSTITHVSQSPPFAPKQLSQEHRTPSSSQAVAFVNKRTISSVIEVSPLPPSSPNQVTPTARRILQVHPPPPKFSSLSPVSPLEQYSFPETATSPDRLPQRFPLFTGLPVSPRSLLAYLLEQELASIDKQGLASSKLERQAIKTDKKRVNHYLELRQLDEYNITSPPPGVDSNPKQITPMMEKMYTQAKLEKYFCPKLFARDMKRRERGYWRMDLSRWPKPKRGNENTSRFKSTAEKKHGFWTRLAGYVKDGKLGETRLFFESENEGAGDNVGDILRLYCWGEVAIHIWIILYAISDRIVSELALQWVDSGGHLVIEM</sequence>
<comment type="caution">
    <text evidence="2">The sequence shown here is derived from an EMBL/GenBank/DDBJ whole genome shotgun (WGS) entry which is preliminary data.</text>
</comment>
<organism evidence="2 3">
    <name type="scientific">Orbilia ellipsospora</name>
    <dbReference type="NCBI Taxonomy" id="2528407"/>
    <lineage>
        <taxon>Eukaryota</taxon>
        <taxon>Fungi</taxon>
        <taxon>Dikarya</taxon>
        <taxon>Ascomycota</taxon>
        <taxon>Pezizomycotina</taxon>
        <taxon>Orbiliomycetes</taxon>
        <taxon>Orbiliales</taxon>
        <taxon>Orbiliaceae</taxon>
        <taxon>Orbilia</taxon>
    </lineage>
</organism>
<evidence type="ECO:0000313" key="2">
    <source>
        <dbReference type="EMBL" id="KAK6540979.1"/>
    </source>
</evidence>
<accession>A0AAV9XGG4</accession>
<evidence type="ECO:0000313" key="3">
    <source>
        <dbReference type="Proteomes" id="UP001365542"/>
    </source>
</evidence>
<keyword evidence="3" id="KW-1185">Reference proteome</keyword>
<protein>
    <submittedName>
        <fullName evidence="2">Uncharacterized protein</fullName>
    </submittedName>
</protein>
<feature type="compositionally biased region" description="Polar residues" evidence="1">
    <location>
        <begin position="256"/>
        <end position="266"/>
    </location>
</feature>
<dbReference type="AlphaFoldDB" id="A0AAV9XGG4"/>
<feature type="region of interest" description="Disordered" evidence="1">
    <location>
        <begin position="225"/>
        <end position="285"/>
    </location>
</feature>
<dbReference type="Proteomes" id="UP001365542">
    <property type="component" value="Unassembled WGS sequence"/>
</dbReference>
<feature type="region of interest" description="Disordered" evidence="1">
    <location>
        <begin position="42"/>
        <end position="88"/>
    </location>
</feature>